<dbReference type="PANTHER" id="PTHR47511:SF1">
    <property type="entry name" value="PEPTIDYL-PROLYL CIS-TRANS ISOMERASE CYP23"/>
    <property type="match status" value="1"/>
</dbReference>
<dbReference type="Proteomes" id="UP000747399">
    <property type="component" value="Unassembled WGS sequence"/>
</dbReference>
<dbReference type="EMBL" id="BNCO01000039">
    <property type="protein sequence ID" value="GIL60337.1"/>
    <property type="molecule type" value="Genomic_DNA"/>
</dbReference>
<comment type="caution">
    <text evidence="1">The sequence shown here is derived from an EMBL/GenBank/DDBJ whole genome shotgun (WGS) entry which is preliminary data.</text>
</comment>
<reference evidence="1" key="1">
    <citation type="journal article" date="2021" name="Proc. Natl. Acad. Sci. U.S.A.">
        <title>Three genomes in the algal genus Volvox reveal the fate of a haploid sex-determining region after a transition to homothallism.</title>
        <authorList>
            <person name="Yamamoto K."/>
            <person name="Hamaji T."/>
            <person name="Kawai-Toyooka H."/>
            <person name="Matsuzaki R."/>
            <person name="Takahashi F."/>
            <person name="Nishimura Y."/>
            <person name="Kawachi M."/>
            <person name="Noguchi H."/>
            <person name="Minakuchi Y."/>
            <person name="Umen J.G."/>
            <person name="Toyoda A."/>
            <person name="Nozaki H."/>
        </authorList>
    </citation>
    <scope>NUCLEOTIDE SEQUENCE</scope>
    <source>
        <strain evidence="1">NIES-3780</strain>
    </source>
</reference>
<organism evidence="1 2">
    <name type="scientific">Volvox africanus</name>
    <dbReference type="NCBI Taxonomy" id="51714"/>
    <lineage>
        <taxon>Eukaryota</taxon>
        <taxon>Viridiplantae</taxon>
        <taxon>Chlorophyta</taxon>
        <taxon>core chlorophytes</taxon>
        <taxon>Chlorophyceae</taxon>
        <taxon>CS clade</taxon>
        <taxon>Chlamydomonadales</taxon>
        <taxon>Volvocaceae</taxon>
        <taxon>Volvox</taxon>
    </lineage>
</organism>
<name>A0A8J4F454_9CHLO</name>
<keyword evidence="2" id="KW-1185">Reference proteome</keyword>
<evidence type="ECO:0000313" key="1">
    <source>
        <dbReference type="EMBL" id="GIL60337.1"/>
    </source>
</evidence>
<protein>
    <submittedName>
        <fullName evidence="1">Uncharacterized protein</fullName>
    </submittedName>
</protein>
<proteinExistence type="predicted"/>
<accession>A0A8J4F454</accession>
<dbReference type="InterPro" id="IPR044233">
    <property type="entry name" value="CYP23-like"/>
</dbReference>
<dbReference type="PANTHER" id="PTHR47511">
    <property type="entry name" value="PEPTIDYL-PROLYL CIS-TRANS ISOMERASE CYP23"/>
    <property type="match status" value="1"/>
</dbReference>
<evidence type="ECO:0000313" key="2">
    <source>
        <dbReference type="Proteomes" id="UP000747399"/>
    </source>
</evidence>
<gene>
    <name evidence="1" type="ORF">Vafri_14960</name>
</gene>
<dbReference type="AlphaFoldDB" id="A0A8J4F454"/>
<sequence length="124" mass="14282">MPFGIPPPGHQGYSGLFNAMAIASHMLSPFGTSRRLPFARRKVTEGMETLRRMEDLPTKREGIFVMPLKRVTILATYWYRINHPEPSLTMPDSHKCEDELAELVLRFKSQAEELQRVRKKCLPV</sequence>